<evidence type="ECO:0000313" key="2">
    <source>
        <dbReference type="EMBL" id="RNA41979.1"/>
    </source>
</evidence>
<keyword evidence="1" id="KW-0472">Membrane</keyword>
<organism evidence="2 3">
    <name type="scientific">Brachionus plicatilis</name>
    <name type="common">Marine rotifer</name>
    <name type="synonym">Brachionus muelleri</name>
    <dbReference type="NCBI Taxonomy" id="10195"/>
    <lineage>
        <taxon>Eukaryota</taxon>
        <taxon>Metazoa</taxon>
        <taxon>Spiralia</taxon>
        <taxon>Gnathifera</taxon>
        <taxon>Rotifera</taxon>
        <taxon>Eurotatoria</taxon>
        <taxon>Monogononta</taxon>
        <taxon>Pseudotrocha</taxon>
        <taxon>Ploima</taxon>
        <taxon>Brachionidae</taxon>
        <taxon>Brachionus</taxon>
    </lineage>
</organism>
<keyword evidence="3" id="KW-1185">Reference proteome</keyword>
<accession>A0A3M7T241</accession>
<dbReference type="EMBL" id="REGN01000430">
    <property type="protein sequence ID" value="RNA41979.1"/>
    <property type="molecule type" value="Genomic_DNA"/>
</dbReference>
<sequence length="66" mass="7681">MKKGLDIYIYLSSKNNRAANAFSCFVEFDFYLLYVLLALFHKVLGHVPIFLIIYAVTHTIKNQQII</sequence>
<gene>
    <name evidence="2" type="ORF">BpHYR1_031518</name>
</gene>
<keyword evidence="1" id="KW-0812">Transmembrane</keyword>
<comment type="caution">
    <text evidence="2">The sequence shown here is derived from an EMBL/GenBank/DDBJ whole genome shotgun (WGS) entry which is preliminary data.</text>
</comment>
<feature type="transmembrane region" description="Helical" evidence="1">
    <location>
        <begin position="31"/>
        <end position="56"/>
    </location>
</feature>
<dbReference type="Proteomes" id="UP000276133">
    <property type="component" value="Unassembled WGS sequence"/>
</dbReference>
<protein>
    <submittedName>
        <fullName evidence="2">Uncharacterized protein</fullName>
    </submittedName>
</protein>
<proteinExistence type="predicted"/>
<evidence type="ECO:0000256" key="1">
    <source>
        <dbReference type="SAM" id="Phobius"/>
    </source>
</evidence>
<dbReference type="AlphaFoldDB" id="A0A3M7T241"/>
<keyword evidence="1" id="KW-1133">Transmembrane helix</keyword>
<name>A0A3M7T241_BRAPC</name>
<evidence type="ECO:0000313" key="3">
    <source>
        <dbReference type="Proteomes" id="UP000276133"/>
    </source>
</evidence>
<reference evidence="2 3" key="1">
    <citation type="journal article" date="2018" name="Sci. Rep.">
        <title>Genomic signatures of local adaptation to the degree of environmental predictability in rotifers.</title>
        <authorList>
            <person name="Franch-Gras L."/>
            <person name="Hahn C."/>
            <person name="Garcia-Roger E.M."/>
            <person name="Carmona M.J."/>
            <person name="Serra M."/>
            <person name="Gomez A."/>
        </authorList>
    </citation>
    <scope>NUCLEOTIDE SEQUENCE [LARGE SCALE GENOMIC DNA]</scope>
    <source>
        <strain evidence="2">HYR1</strain>
    </source>
</reference>